<evidence type="ECO:0000256" key="1">
    <source>
        <dbReference type="ARBA" id="ARBA00023157"/>
    </source>
</evidence>
<keyword evidence="4" id="KW-1185">Reference proteome</keyword>
<protein>
    <submittedName>
        <fullName evidence="3">Nephrin</fullName>
    </submittedName>
</protein>
<dbReference type="InterPro" id="IPR036179">
    <property type="entry name" value="Ig-like_dom_sf"/>
</dbReference>
<accession>A0AAV4PZ93</accession>
<gene>
    <name evidence="3" type="primary">Nphs1_5</name>
    <name evidence="3" type="ORF">CDAR_579771</name>
</gene>
<reference evidence="3 4" key="1">
    <citation type="submission" date="2021-06" db="EMBL/GenBank/DDBJ databases">
        <title>Caerostris darwini draft genome.</title>
        <authorList>
            <person name="Kono N."/>
            <person name="Arakawa K."/>
        </authorList>
    </citation>
    <scope>NUCLEOTIDE SEQUENCE [LARGE SCALE GENOMIC DNA]</scope>
</reference>
<dbReference type="InterPro" id="IPR013783">
    <property type="entry name" value="Ig-like_fold"/>
</dbReference>
<proteinExistence type="predicted"/>
<dbReference type="SUPFAM" id="SSF48726">
    <property type="entry name" value="Immunoglobulin"/>
    <property type="match status" value="1"/>
</dbReference>
<dbReference type="Pfam" id="PF08205">
    <property type="entry name" value="C2-set_2"/>
    <property type="match status" value="1"/>
</dbReference>
<dbReference type="Gene3D" id="2.60.40.10">
    <property type="entry name" value="Immunoglobulins"/>
    <property type="match status" value="1"/>
</dbReference>
<evidence type="ECO:0000259" key="2">
    <source>
        <dbReference type="PROSITE" id="PS50835"/>
    </source>
</evidence>
<evidence type="ECO:0000313" key="4">
    <source>
        <dbReference type="Proteomes" id="UP001054837"/>
    </source>
</evidence>
<dbReference type="EMBL" id="BPLQ01003435">
    <property type="protein sequence ID" value="GIY00483.1"/>
    <property type="molecule type" value="Genomic_DNA"/>
</dbReference>
<keyword evidence="1" id="KW-1015">Disulfide bond</keyword>
<feature type="domain" description="Ig-like" evidence="2">
    <location>
        <begin position="22"/>
        <end position="98"/>
    </location>
</feature>
<dbReference type="InterPro" id="IPR007110">
    <property type="entry name" value="Ig-like_dom"/>
</dbReference>
<dbReference type="AlphaFoldDB" id="A0AAV4PZ93"/>
<comment type="caution">
    <text evidence="3">The sequence shown here is derived from an EMBL/GenBank/DDBJ whole genome shotgun (WGS) entry which is preliminary data.</text>
</comment>
<organism evidence="3 4">
    <name type="scientific">Caerostris darwini</name>
    <dbReference type="NCBI Taxonomy" id="1538125"/>
    <lineage>
        <taxon>Eukaryota</taxon>
        <taxon>Metazoa</taxon>
        <taxon>Ecdysozoa</taxon>
        <taxon>Arthropoda</taxon>
        <taxon>Chelicerata</taxon>
        <taxon>Arachnida</taxon>
        <taxon>Araneae</taxon>
        <taxon>Araneomorphae</taxon>
        <taxon>Entelegynae</taxon>
        <taxon>Araneoidea</taxon>
        <taxon>Araneidae</taxon>
        <taxon>Caerostris</taxon>
    </lineage>
</organism>
<dbReference type="InterPro" id="IPR013162">
    <property type="entry name" value="CD80_C2-set"/>
</dbReference>
<dbReference type="Proteomes" id="UP001054837">
    <property type="component" value="Unassembled WGS sequence"/>
</dbReference>
<dbReference type="PROSITE" id="PS50835">
    <property type="entry name" value="IG_LIKE"/>
    <property type="match status" value="1"/>
</dbReference>
<name>A0AAV4PZ93_9ARAC</name>
<evidence type="ECO:0000313" key="3">
    <source>
        <dbReference type="EMBL" id="GIY00483.1"/>
    </source>
</evidence>
<sequence length="115" mass="12696">MHLYKRQCPIPYSIVVHLLPQVTLTCTSASSNPLSRISWTRNGAFVRDHREETLGSVYGGMATKSKMSLLVTSSDDKSQFTCLAKSDEFKTAVTDSLTLRIRRKCSKAPSISASP</sequence>